<dbReference type="RefSeq" id="WP_150440958.1">
    <property type="nucleotide sequence ID" value="NZ_VYKL01000023.1"/>
</dbReference>
<keyword evidence="1" id="KW-1133">Transmembrane helix</keyword>
<evidence type="ECO:0000313" key="2">
    <source>
        <dbReference type="EMBL" id="KAA9022301.1"/>
    </source>
</evidence>
<evidence type="ECO:0000313" key="3">
    <source>
        <dbReference type="Proteomes" id="UP000326671"/>
    </source>
</evidence>
<feature type="transmembrane region" description="Helical" evidence="1">
    <location>
        <begin position="123"/>
        <end position="140"/>
    </location>
</feature>
<comment type="caution">
    <text evidence="2">The sequence shown here is derived from an EMBL/GenBank/DDBJ whole genome shotgun (WGS) entry which is preliminary data.</text>
</comment>
<feature type="transmembrane region" description="Helical" evidence="1">
    <location>
        <begin position="147"/>
        <end position="168"/>
    </location>
</feature>
<keyword evidence="3" id="KW-1185">Reference proteome</keyword>
<dbReference type="OrthoDB" id="1730091at2"/>
<gene>
    <name evidence="2" type="ORF">F4V44_15655</name>
</gene>
<keyword evidence="1" id="KW-0472">Membrane</keyword>
<keyword evidence="1" id="KW-0812">Transmembrane</keyword>
<feature type="transmembrane region" description="Helical" evidence="1">
    <location>
        <begin position="92"/>
        <end position="111"/>
    </location>
</feature>
<organism evidence="2 3">
    <name type="scientific">Niallia endozanthoxylica</name>
    <dbReference type="NCBI Taxonomy" id="2036016"/>
    <lineage>
        <taxon>Bacteria</taxon>
        <taxon>Bacillati</taxon>
        <taxon>Bacillota</taxon>
        <taxon>Bacilli</taxon>
        <taxon>Bacillales</taxon>
        <taxon>Bacillaceae</taxon>
        <taxon>Niallia</taxon>
    </lineage>
</organism>
<feature type="transmembrane region" description="Helical" evidence="1">
    <location>
        <begin position="61"/>
        <end position="80"/>
    </location>
</feature>
<protein>
    <submittedName>
        <fullName evidence="2">Uncharacterized protein</fullName>
    </submittedName>
</protein>
<dbReference type="Proteomes" id="UP000326671">
    <property type="component" value="Unassembled WGS sequence"/>
</dbReference>
<dbReference type="InterPro" id="IPR048147">
    <property type="entry name" value="CBO0543-like"/>
</dbReference>
<dbReference type="AlphaFoldDB" id="A0A5J5HN86"/>
<accession>A0A5J5HN86</accession>
<dbReference type="NCBIfam" id="NF041644">
    <property type="entry name" value="CBO0543_fam"/>
    <property type="match status" value="1"/>
</dbReference>
<feature type="transmembrane region" description="Helical" evidence="1">
    <location>
        <begin position="24"/>
        <end position="41"/>
    </location>
</feature>
<reference evidence="2 3" key="1">
    <citation type="submission" date="2019-09" db="EMBL/GenBank/DDBJ databases">
        <title>Whole genome sequences of isolates from the Mars Exploration Rovers.</title>
        <authorList>
            <person name="Seuylemezian A."/>
            <person name="Vaishampayan P."/>
        </authorList>
    </citation>
    <scope>NUCLEOTIDE SEQUENCE [LARGE SCALE GENOMIC DNA]</scope>
    <source>
        <strain evidence="2 3">MER_TA_151</strain>
    </source>
</reference>
<proteinExistence type="predicted"/>
<dbReference type="EMBL" id="VYKL01000023">
    <property type="protein sequence ID" value="KAA9022301.1"/>
    <property type="molecule type" value="Genomic_DNA"/>
</dbReference>
<evidence type="ECO:0000256" key="1">
    <source>
        <dbReference type="SAM" id="Phobius"/>
    </source>
</evidence>
<name>A0A5J5HN86_9BACI</name>
<sequence length="169" mass="20448">MVSFGIMCIVLGLRFGDWRNIEKYYPTILFLVIGDLLYNIFTYSNPTWNYNESWLFPNHTLANVWIMITVYPATVMIYLYHFPKKRVNQVFYIAFWVILYVITEIIGLHVLDLIDHFNGWNMWWSFLFDIILFVMLYIHYKRPFLAWGLSILVIIFFLNVFDVNLLYLN</sequence>